<dbReference type="AlphaFoldDB" id="A0A5C5GA53"/>
<dbReference type="Proteomes" id="UP000314011">
    <property type="component" value="Unassembled WGS sequence"/>
</dbReference>
<proteinExistence type="predicted"/>
<accession>A0A5C5GA53</accession>
<organism evidence="1 2">
    <name type="scientific">Pelagovum pacificum</name>
    <dbReference type="NCBI Taxonomy" id="2588711"/>
    <lineage>
        <taxon>Bacteria</taxon>
        <taxon>Pseudomonadati</taxon>
        <taxon>Pseudomonadota</taxon>
        <taxon>Alphaproteobacteria</taxon>
        <taxon>Rhodobacterales</taxon>
        <taxon>Paracoccaceae</taxon>
        <taxon>Pelagovum</taxon>
    </lineage>
</organism>
<comment type="caution">
    <text evidence="1">The sequence shown here is derived from an EMBL/GenBank/DDBJ whole genome shotgun (WGS) entry which is preliminary data.</text>
</comment>
<dbReference type="RefSeq" id="WP_140197105.1">
    <property type="nucleotide sequence ID" value="NZ_CP065915.1"/>
</dbReference>
<reference evidence="1 2" key="1">
    <citation type="submission" date="2019-06" db="EMBL/GenBank/DDBJ databases">
        <title>Genome of new Rhodobacteraceae sp. SM1903.</title>
        <authorList>
            <person name="Ren X."/>
        </authorList>
    </citation>
    <scope>NUCLEOTIDE SEQUENCE [LARGE SCALE GENOMIC DNA]</scope>
    <source>
        <strain evidence="1 2">SM1903</strain>
    </source>
</reference>
<dbReference type="EMBL" id="VFFF01000003">
    <property type="protein sequence ID" value="TNY30850.1"/>
    <property type="molecule type" value="Genomic_DNA"/>
</dbReference>
<keyword evidence="2" id="KW-1185">Reference proteome</keyword>
<evidence type="ECO:0000313" key="1">
    <source>
        <dbReference type="EMBL" id="TNY30850.1"/>
    </source>
</evidence>
<gene>
    <name evidence="1" type="ORF">FHY64_17215</name>
</gene>
<evidence type="ECO:0000313" key="2">
    <source>
        <dbReference type="Proteomes" id="UP000314011"/>
    </source>
</evidence>
<sequence length="95" mass="10750">MADPEIQTGTPTLRWADVREEALAWCRRAAASDEALRLVDQREDVRRLLDLRVPGSPRLMTFGHSFPEGEWTEATLAIHVILYDIEPDDAAGYID</sequence>
<name>A0A5C5GA53_9RHOB</name>
<protein>
    <submittedName>
        <fullName evidence="1">Uncharacterized protein</fullName>
    </submittedName>
</protein>